<organism evidence="1">
    <name type="scientific">Vibrio parahaemolyticus</name>
    <dbReference type="NCBI Taxonomy" id="670"/>
    <lineage>
        <taxon>Bacteria</taxon>
        <taxon>Pseudomonadati</taxon>
        <taxon>Pseudomonadota</taxon>
        <taxon>Gammaproteobacteria</taxon>
        <taxon>Vibrionales</taxon>
        <taxon>Vibrionaceae</taxon>
        <taxon>Vibrio</taxon>
    </lineage>
</organism>
<evidence type="ECO:0000313" key="2">
    <source>
        <dbReference type="EMBL" id="OQJ98578.1"/>
    </source>
</evidence>
<protein>
    <submittedName>
        <fullName evidence="1">Uncharacterized protein</fullName>
    </submittedName>
</protein>
<name>A0A249W0P7_VIBPH</name>
<dbReference type="Proteomes" id="UP000191946">
    <property type="component" value="Unassembled WGS sequence"/>
</dbReference>
<dbReference type="EMBL" id="LHQV01000015">
    <property type="protein sequence ID" value="OQJ98578.1"/>
    <property type="molecule type" value="Genomic_DNA"/>
</dbReference>
<reference evidence="2 3" key="1">
    <citation type="submission" date="2015-08" db="EMBL/GenBank/DDBJ databases">
        <title>Draft Genome Sequences of Vibrio parahaemolyticus Strains.</title>
        <authorList>
            <person name="Gonzalez-Escalona N."/>
            <person name="DePaola A."/>
        </authorList>
    </citation>
    <scope>NUCLEOTIDE SEQUENCE [LARGE SCALE GENOMIC DNA]</scope>
    <source>
        <strain evidence="2 3">CFSAN001621</strain>
    </source>
</reference>
<sequence>MVYNMNNLKQKEQTTTQKELDELRARLNQSSLAMQKASKKADSTDMMAGVINTLGTFEKR</sequence>
<accession>A0A249W0P7</accession>
<dbReference type="AlphaFoldDB" id="A0A249W0P7"/>
<keyword evidence="3" id="KW-1185">Reference proteome</keyword>
<reference evidence="1" key="2">
    <citation type="submission" date="2017-09" db="EMBL/GenBank/DDBJ databases">
        <authorList>
            <person name="Ehlers B."/>
            <person name="Leendertz F.H."/>
        </authorList>
    </citation>
    <scope>NUCLEOTIDE SEQUENCE</scope>
    <source>
        <strain evidence="1">MAVP-26</strain>
    </source>
</reference>
<evidence type="ECO:0000313" key="1">
    <source>
        <dbReference type="EMBL" id="ASZ50179.1"/>
    </source>
</evidence>
<proteinExistence type="predicted"/>
<evidence type="ECO:0000313" key="3">
    <source>
        <dbReference type="Proteomes" id="UP000191946"/>
    </source>
</evidence>
<dbReference type="EMBL" id="CP023247">
    <property type="protein sequence ID" value="ASZ50179.1"/>
    <property type="molecule type" value="Genomic_DNA"/>
</dbReference>
<gene>
    <name evidence="2" type="ORF">AKG60_11025</name>
    <name evidence="1" type="ORF">YA91_06135</name>
</gene>